<keyword evidence="1" id="KW-0472">Membrane</keyword>
<sequence>MKNGCYLGLKTRCNLFVIRTIFLCLILFSVVRIDAQEEKVDRNDIAIPESKLTLHDFAYPIDLFNKEQHSNFVFRYKIKSKILAG</sequence>
<evidence type="ECO:0000313" key="3">
    <source>
        <dbReference type="Proteomes" id="UP001176806"/>
    </source>
</evidence>
<organism evidence="2 3">
    <name type="scientific">Flavivirga jejuensis</name>
    <dbReference type="NCBI Taxonomy" id="870487"/>
    <lineage>
        <taxon>Bacteria</taxon>
        <taxon>Pseudomonadati</taxon>
        <taxon>Bacteroidota</taxon>
        <taxon>Flavobacteriia</taxon>
        <taxon>Flavobacteriales</taxon>
        <taxon>Flavobacteriaceae</taxon>
        <taxon>Flavivirga</taxon>
    </lineage>
</organism>
<reference evidence="2" key="1">
    <citation type="submission" date="2023-07" db="EMBL/GenBank/DDBJ databases">
        <title>Two novel species in the genus Flavivirga.</title>
        <authorList>
            <person name="Kwon K."/>
        </authorList>
    </citation>
    <scope>NUCLEOTIDE SEQUENCE</scope>
    <source>
        <strain evidence="2">KACC 14158</strain>
    </source>
</reference>
<feature type="transmembrane region" description="Helical" evidence="1">
    <location>
        <begin position="16"/>
        <end position="33"/>
    </location>
</feature>
<evidence type="ECO:0000256" key="1">
    <source>
        <dbReference type="SAM" id="Phobius"/>
    </source>
</evidence>
<evidence type="ECO:0000313" key="2">
    <source>
        <dbReference type="EMBL" id="MDO5973128.1"/>
    </source>
</evidence>
<dbReference type="Proteomes" id="UP001176806">
    <property type="component" value="Unassembled WGS sequence"/>
</dbReference>
<dbReference type="RefSeq" id="WP_303300196.1">
    <property type="nucleotide sequence ID" value="NZ_BAABDA010000042.1"/>
</dbReference>
<keyword evidence="1" id="KW-0812">Transmembrane</keyword>
<keyword evidence="3" id="KW-1185">Reference proteome</keyword>
<protein>
    <submittedName>
        <fullName evidence="2">Uncharacterized protein</fullName>
    </submittedName>
</protein>
<name>A0ABT8WJ41_9FLAO</name>
<gene>
    <name evidence="2" type="ORF">Q4Q40_02945</name>
</gene>
<proteinExistence type="predicted"/>
<keyword evidence="1" id="KW-1133">Transmembrane helix</keyword>
<dbReference type="EMBL" id="JAUOEL010000001">
    <property type="protein sequence ID" value="MDO5973128.1"/>
    <property type="molecule type" value="Genomic_DNA"/>
</dbReference>
<accession>A0ABT8WJ41</accession>
<comment type="caution">
    <text evidence="2">The sequence shown here is derived from an EMBL/GenBank/DDBJ whole genome shotgun (WGS) entry which is preliminary data.</text>
</comment>